<dbReference type="GO" id="GO:0005634">
    <property type="term" value="C:nucleus"/>
    <property type="evidence" value="ECO:0000318"/>
    <property type="project" value="GO_Central"/>
</dbReference>
<dbReference type="EC" id="3.1.4.-" evidence="5"/>
<dbReference type="KEGG" id="yli:2911644"/>
<comment type="subcellular location">
    <subcellularLocation>
        <location evidence="5">Nucleus</location>
    </subcellularLocation>
</comment>
<sequence>MKVDKPGPRKKPLPPLPSSFYHLYTSKPASQLDASCETDKNGKVRALPHIEGQWPTHVYLEWKPDVAWRRLEMLNGAIAKVLETYQVVYHSLAKSDVGVRLPLHVSLSDTLMPTTESKQQVTDSICEAVTGWKGPIKINVSKTKLQVVLNRQKTRAFVVLALTDNEPIVRLIAAVNAAVEPHGLPALAAHPHVSIGWFLPRADPDPVSDAIVTSPETDRHLTALFGKVTFDCVKIKCGRLVQSVRCI</sequence>
<dbReference type="PANTHER" id="PTHR13522">
    <property type="entry name" value="U6 SNRNA PHOSPHODIESTERASE 1"/>
    <property type="match status" value="1"/>
</dbReference>
<dbReference type="GO" id="GO:0000175">
    <property type="term" value="F:3'-5'-RNA exonuclease activity"/>
    <property type="evidence" value="ECO:0000318"/>
    <property type="project" value="GO_Central"/>
</dbReference>
<dbReference type="VEuPathDB" id="FungiDB:YALI0_E16951g"/>
<evidence type="ECO:0000256" key="4">
    <source>
        <dbReference type="ARBA" id="ARBA00023242"/>
    </source>
</evidence>
<protein>
    <recommendedName>
        <fullName evidence="5">U6 snRNA phosphodiesterase</fullName>
        <ecNumber evidence="5">3.1.4.-</ecNumber>
    </recommendedName>
</protein>
<evidence type="ECO:0000256" key="3">
    <source>
        <dbReference type="ARBA" id="ARBA00023239"/>
    </source>
</evidence>
<dbReference type="Proteomes" id="UP000001300">
    <property type="component" value="Chromosome E"/>
</dbReference>
<dbReference type="HAMAP" id="MF_03040">
    <property type="entry name" value="USB1"/>
    <property type="match status" value="1"/>
</dbReference>
<feature type="active site" description="Proton donor/acceptor" evidence="5">
    <location>
        <position position="192"/>
    </location>
</feature>
<dbReference type="HOGENOM" id="CLU_050234_1_0_1"/>
<keyword evidence="2 5" id="KW-0378">Hydrolase</keyword>
<dbReference type="Gene3D" id="3.90.1140.10">
    <property type="entry name" value="Cyclic phosphodiesterase"/>
    <property type="match status" value="1"/>
</dbReference>
<keyword evidence="1 5" id="KW-0540">Nuclease</keyword>
<dbReference type="InParanoid" id="Q6C5L7"/>
<accession>Q6C5L7</accession>
<dbReference type="GO" id="GO:1990838">
    <property type="term" value="F:poly(U)-specific exoribonuclease activity, producing 3' uridine cyclic phosphate ends"/>
    <property type="evidence" value="ECO:0007669"/>
    <property type="project" value="UniProtKB-UniRule"/>
</dbReference>
<dbReference type="STRING" id="284591.Q6C5L7"/>
<comment type="similarity">
    <text evidence="5">Belongs to the 2H phosphoesterase superfamily. USB1 family.</text>
</comment>
<proteinExistence type="inferred from homology"/>
<name>Q6C5L7_YARLI</name>
<evidence type="ECO:0000256" key="2">
    <source>
        <dbReference type="ARBA" id="ARBA00022801"/>
    </source>
</evidence>
<feature type="active site" description="Proton donor/acceptor" evidence="5">
    <location>
        <position position="104"/>
    </location>
</feature>
<dbReference type="OrthoDB" id="49151at2759"/>
<dbReference type="AlphaFoldDB" id="Q6C5L7"/>
<keyword evidence="7" id="KW-1185">Reference proteome</keyword>
<dbReference type="InterPro" id="IPR027521">
    <property type="entry name" value="Usb1"/>
</dbReference>
<gene>
    <name evidence="5" type="primary">USB1</name>
    <name evidence="6" type="ORF">YALI0_E16951g</name>
</gene>
<comment type="function">
    <text evidence="5">Phosphodiesterase responsible for the U6 snRNA 3' end processing. Acts as an exoribonuclease (RNase) responsible for trimming the poly(U) tract of the last nucleotides in the pre-U6 snRNA molecule, leading to the formation of mature U6 snRNA.</text>
</comment>
<evidence type="ECO:0000256" key="1">
    <source>
        <dbReference type="ARBA" id="ARBA00022722"/>
    </source>
</evidence>
<dbReference type="PANTHER" id="PTHR13522:SF3">
    <property type="entry name" value="U6 SNRNA PHOSPHODIESTERASE 1"/>
    <property type="match status" value="1"/>
</dbReference>
<evidence type="ECO:0000256" key="5">
    <source>
        <dbReference type="HAMAP-Rule" id="MF_03040"/>
    </source>
</evidence>
<keyword evidence="4 5" id="KW-0539">Nucleus</keyword>
<dbReference type="EMBL" id="CR382131">
    <property type="protein sequence ID" value="CAG79638.1"/>
    <property type="molecule type" value="Genomic_DNA"/>
</dbReference>
<dbReference type="Pfam" id="PF09749">
    <property type="entry name" value="HVSL"/>
    <property type="match status" value="1"/>
</dbReference>
<dbReference type="GO" id="GO:0034477">
    <property type="term" value="P:U6 snRNA 3'-end processing"/>
    <property type="evidence" value="ECO:0000318"/>
    <property type="project" value="GO_Central"/>
</dbReference>
<evidence type="ECO:0000313" key="6">
    <source>
        <dbReference type="EMBL" id="CAG79638.1"/>
    </source>
</evidence>
<evidence type="ECO:0000313" key="7">
    <source>
        <dbReference type="Proteomes" id="UP000001300"/>
    </source>
</evidence>
<reference evidence="6 7" key="1">
    <citation type="journal article" date="2004" name="Nature">
        <title>Genome evolution in yeasts.</title>
        <authorList>
            <consortium name="Genolevures"/>
            <person name="Dujon B."/>
            <person name="Sherman D."/>
            <person name="Fischer G."/>
            <person name="Durrens P."/>
            <person name="Casaregola S."/>
            <person name="Lafontaine I."/>
            <person name="de Montigny J."/>
            <person name="Marck C."/>
            <person name="Neuveglise C."/>
            <person name="Talla E."/>
            <person name="Goffard N."/>
            <person name="Frangeul L."/>
            <person name="Aigle M."/>
            <person name="Anthouard V."/>
            <person name="Babour A."/>
            <person name="Barbe V."/>
            <person name="Barnay S."/>
            <person name="Blanchin S."/>
            <person name="Beckerich J.M."/>
            <person name="Beyne E."/>
            <person name="Bleykasten C."/>
            <person name="Boisrame A."/>
            <person name="Boyer J."/>
            <person name="Cattolico L."/>
            <person name="Confanioleri F."/>
            <person name="de Daruvar A."/>
            <person name="Despons L."/>
            <person name="Fabre E."/>
            <person name="Fairhead C."/>
            <person name="Ferry-Dumazet H."/>
            <person name="Groppi A."/>
            <person name="Hantraye F."/>
            <person name="Hennequin C."/>
            <person name="Jauniaux N."/>
            <person name="Joyet P."/>
            <person name="Kachouri R."/>
            <person name="Kerrest A."/>
            <person name="Koszul R."/>
            <person name="Lemaire M."/>
            <person name="Lesur I."/>
            <person name="Ma L."/>
            <person name="Muller H."/>
            <person name="Nicaud J.M."/>
            <person name="Nikolski M."/>
            <person name="Oztas S."/>
            <person name="Ozier-Kalogeropoulos O."/>
            <person name="Pellenz S."/>
            <person name="Potier S."/>
            <person name="Richard G.F."/>
            <person name="Straub M.L."/>
            <person name="Suleau A."/>
            <person name="Swennene D."/>
            <person name="Tekaia F."/>
            <person name="Wesolowski-Louvel M."/>
            <person name="Westhof E."/>
            <person name="Wirth B."/>
            <person name="Zeniou-Meyer M."/>
            <person name="Zivanovic I."/>
            <person name="Bolotin-Fukuhara M."/>
            <person name="Thierry A."/>
            <person name="Bouchier C."/>
            <person name="Caudron B."/>
            <person name="Scarpelli C."/>
            <person name="Gaillardin C."/>
            <person name="Weissenbach J."/>
            <person name="Wincker P."/>
            <person name="Souciet J.L."/>
        </authorList>
    </citation>
    <scope>NUCLEOTIDE SEQUENCE [LARGE SCALE GENOMIC DNA]</scope>
    <source>
        <strain evidence="7">CLIB 122 / E 150</strain>
    </source>
</reference>
<organism evidence="6 7">
    <name type="scientific">Yarrowia lipolytica (strain CLIB 122 / E 150)</name>
    <name type="common">Yeast</name>
    <name type="synonym">Candida lipolytica</name>
    <dbReference type="NCBI Taxonomy" id="284591"/>
    <lineage>
        <taxon>Eukaryota</taxon>
        <taxon>Fungi</taxon>
        <taxon>Dikarya</taxon>
        <taxon>Ascomycota</taxon>
        <taxon>Saccharomycotina</taxon>
        <taxon>Dipodascomycetes</taxon>
        <taxon>Dipodascales</taxon>
        <taxon>Dipodascales incertae sedis</taxon>
        <taxon>Yarrowia</taxon>
    </lineage>
</organism>
<dbReference type="GO" id="GO:0016829">
    <property type="term" value="F:lyase activity"/>
    <property type="evidence" value="ECO:0007669"/>
    <property type="project" value="UniProtKB-KW"/>
</dbReference>
<keyword evidence="3" id="KW-0456">Lyase</keyword>